<feature type="transmembrane region" description="Helical" evidence="1">
    <location>
        <begin position="181"/>
        <end position="197"/>
    </location>
</feature>
<feature type="transmembrane region" description="Helical" evidence="1">
    <location>
        <begin position="233"/>
        <end position="250"/>
    </location>
</feature>
<dbReference type="EMBL" id="JAHLFP010000015">
    <property type="protein sequence ID" value="MBU3805686.1"/>
    <property type="molecule type" value="Genomic_DNA"/>
</dbReference>
<dbReference type="Pfam" id="PF01757">
    <property type="entry name" value="Acyl_transf_3"/>
    <property type="match status" value="1"/>
</dbReference>
<protein>
    <submittedName>
        <fullName evidence="3">Acyltransferase</fullName>
    </submittedName>
</protein>
<dbReference type="Proteomes" id="UP000713596">
    <property type="component" value="Unassembled WGS sequence"/>
</dbReference>
<feature type="transmembrane region" description="Helical" evidence="1">
    <location>
        <begin position="292"/>
        <end position="312"/>
    </location>
</feature>
<accession>A0A948T1U4</accession>
<feature type="transmembrane region" description="Helical" evidence="1">
    <location>
        <begin position="262"/>
        <end position="280"/>
    </location>
</feature>
<gene>
    <name evidence="3" type="ORF">H9882_02135</name>
</gene>
<name>A0A948T1U4_9FIRM</name>
<dbReference type="AlphaFoldDB" id="A0A948T1U4"/>
<feature type="transmembrane region" description="Helical" evidence="1">
    <location>
        <begin position="69"/>
        <end position="89"/>
    </location>
</feature>
<reference evidence="3" key="1">
    <citation type="journal article" date="2021" name="PeerJ">
        <title>Extensive microbial diversity within the chicken gut microbiome revealed by metagenomics and culture.</title>
        <authorList>
            <person name="Gilroy R."/>
            <person name="Ravi A."/>
            <person name="Getino M."/>
            <person name="Pursley I."/>
            <person name="Horton D.L."/>
            <person name="Alikhan N.F."/>
            <person name="Baker D."/>
            <person name="Gharbi K."/>
            <person name="Hall N."/>
            <person name="Watson M."/>
            <person name="Adriaenssens E.M."/>
            <person name="Foster-Nyarko E."/>
            <person name="Jarju S."/>
            <person name="Secka A."/>
            <person name="Antonio M."/>
            <person name="Oren A."/>
            <person name="Chaudhuri R.R."/>
            <person name="La Ragione R."/>
            <person name="Hildebrand F."/>
            <person name="Pallen M.J."/>
        </authorList>
    </citation>
    <scope>NUCLEOTIDE SEQUENCE</scope>
    <source>
        <strain evidence="3">B5_2728</strain>
    </source>
</reference>
<sequence>MLIILLCMIGVLMLVGTKVRPVGFFDDYISADKSQYIKGVFILMVFLSHSLTYIDRADLPAIDSYYLQFRFYMGQMIVAPFLFMSGYGVASSIRAKGKQYIQTMPHRRILMVLFQFNVALIFYWFVGTQLKGNVYDWKWILASIVGWNGFGNSTWYIFCILFLYLATWVSGYLFGDRLSSIVAGVTLFSVIFALVLHRVGREAYTYNTCLTYAAGMWYLIYQDKLEQWLWKSNLRYLAALLVTAGGYVLLHPYQENEWIHQLNSILFALALTLLTMKIQLGSKILHYCGRHLFSLYILQRLFMIVFDMTWVIEYLWMYMALSFITTFAISAIFDAVVPKLYRTLEQAGLAVWHSFVKERAN</sequence>
<evidence type="ECO:0000256" key="1">
    <source>
        <dbReference type="SAM" id="Phobius"/>
    </source>
</evidence>
<comment type="caution">
    <text evidence="3">The sequence shown here is derived from an EMBL/GenBank/DDBJ whole genome shotgun (WGS) entry which is preliminary data.</text>
</comment>
<feature type="domain" description="Acyltransferase 3" evidence="2">
    <location>
        <begin position="36"/>
        <end position="333"/>
    </location>
</feature>
<keyword evidence="1" id="KW-0472">Membrane</keyword>
<evidence type="ECO:0000313" key="3">
    <source>
        <dbReference type="EMBL" id="MBU3805686.1"/>
    </source>
</evidence>
<evidence type="ECO:0000259" key="2">
    <source>
        <dbReference type="Pfam" id="PF01757"/>
    </source>
</evidence>
<feature type="transmembrane region" description="Helical" evidence="1">
    <location>
        <begin position="203"/>
        <end position="221"/>
    </location>
</feature>
<keyword evidence="1" id="KW-1133">Transmembrane helix</keyword>
<keyword evidence="3" id="KW-0808">Transferase</keyword>
<feature type="transmembrane region" description="Helical" evidence="1">
    <location>
        <begin position="318"/>
        <end position="337"/>
    </location>
</feature>
<dbReference type="InterPro" id="IPR002656">
    <property type="entry name" value="Acyl_transf_3_dom"/>
</dbReference>
<keyword evidence="1" id="KW-0812">Transmembrane</keyword>
<evidence type="ECO:0000313" key="4">
    <source>
        <dbReference type="Proteomes" id="UP000713596"/>
    </source>
</evidence>
<feature type="transmembrane region" description="Helical" evidence="1">
    <location>
        <begin position="109"/>
        <end position="126"/>
    </location>
</feature>
<dbReference type="GO" id="GO:0016747">
    <property type="term" value="F:acyltransferase activity, transferring groups other than amino-acyl groups"/>
    <property type="evidence" value="ECO:0007669"/>
    <property type="project" value="InterPro"/>
</dbReference>
<reference evidence="3" key="2">
    <citation type="submission" date="2021-04" db="EMBL/GenBank/DDBJ databases">
        <authorList>
            <person name="Gilroy R."/>
        </authorList>
    </citation>
    <scope>NUCLEOTIDE SEQUENCE</scope>
    <source>
        <strain evidence="3">B5_2728</strain>
    </source>
</reference>
<proteinExistence type="predicted"/>
<keyword evidence="3" id="KW-0012">Acyltransferase</keyword>
<organism evidence="3 4">
    <name type="scientific">Candidatus Allofournierella pullistercoris</name>
    <dbReference type="NCBI Taxonomy" id="2838597"/>
    <lineage>
        <taxon>Bacteria</taxon>
        <taxon>Bacillati</taxon>
        <taxon>Bacillota</taxon>
        <taxon>Clostridia</taxon>
        <taxon>Eubacteriales</taxon>
        <taxon>Oscillospiraceae</taxon>
        <taxon>Allofournierella</taxon>
    </lineage>
</organism>